<reference evidence="1 2" key="1">
    <citation type="submission" date="2022-08" db="EMBL/GenBank/DDBJ databases">
        <title>Paenibacillus endoradicis sp. nov., Paenibacillus radicibacter sp. nov and Paenibacillus pararadicis sp. nov., three cold-adapted plant growth-promoting bacteria isolated from root of Larix gmelinii in Great Khingan.</title>
        <authorList>
            <person name="Xue H."/>
        </authorList>
    </citation>
    <scope>NUCLEOTIDE SEQUENCE [LARGE SCALE GENOMIC DNA]</scope>
    <source>
        <strain evidence="1 2">N5-1-1-5</strain>
    </source>
</reference>
<protein>
    <recommendedName>
        <fullName evidence="3">Motility protein</fullName>
    </recommendedName>
</protein>
<dbReference type="Proteomes" id="UP001300012">
    <property type="component" value="Unassembled WGS sequence"/>
</dbReference>
<dbReference type="RefSeq" id="WP_258213982.1">
    <property type="nucleotide sequence ID" value="NZ_JANQBD010000009.1"/>
</dbReference>
<proteinExistence type="predicted"/>
<organism evidence="1 2">
    <name type="scientific">Paenibacillus radicis</name>
    <name type="common">ex Xue et al. 2023</name>
    <dbReference type="NCBI Taxonomy" id="2972489"/>
    <lineage>
        <taxon>Bacteria</taxon>
        <taxon>Bacillati</taxon>
        <taxon>Bacillota</taxon>
        <taxon>Bacilli</taxon>
        <taxon>Bacillales</taxon>
        <taxon>Paenibacillaceae</taxon>
        <taxon>Paenibacillus</taxon>
    </lineage>
</organism>
<accession>A0ABT1YGS4</accession>
<comment type="caution">
    <text evidence="1">The sequence shown here is derived from an EMBL/GenBank/DDBJ whole genome shotgun (WGS) entry which is preliminary data.</text>
</comment>
<evidence type="ECO:0008006" key="3">
    <source>
        <dbReference type="Google" id="ProtNLM"/>
    </source>
</evidence>
<dbReference type="EMBL" id="JANQBD010000009">
    <property type="protein sequence ID" value="MCR8632396.1"/>
    <property type="molecule type" value="Genomic_DNA"/>
</dbReference>
<keyword evidence="2" id="KW-1185">Reference proteome</keyword>
<evidence type="ECO:0000313" key="2">
    <source>
        <dbReference type="Proteomes" id="UP001300012"/>
    </source>
</evidence>
<name>A0ABT1YGS4_9BACL</name>
<sequence length="61" mass="6574">MSFNIGGTPVKGVVVNAIEIGKSNAEQVVNQQIKEVLNDPAKNTRTMQQPSGLSSFMDIKI</sequence>
<evidence type="ECO:0000313" key="1">
    <source>
        <dbReference type="EMBL" id="MCR8632396.1"/>
    </source>
</evidence>
<gene>
    <name evidence="1" type="ORF">NV381_14405</name>
</gene>